<dbReference type="InterPro" id="IPR037522">
    <property type="entry name" value="HD_GYP_dom"/>
</dbReference>
<dbReference type="OrthoDB" id="9759601at2"/>
<dbReference type="CDD" id="cd00077">
    <property type="entry name" value="HDc"/>
    <property type="match status" value="1"/>
</dbReference>
<dbReference type="Proteomes" id="UP000243650">
    <property type="component" value="Unassembled WGS sequence"/>
</dbReference>
<dbReference type="PROSITE" id="PS51832">
    <property type="entry name" value="HD_GYP"/>
    <property type="match status" value="1"/>
</dbReference>
<dbReference type="Gene3D" id="1.10.3210.10">
    <property type="entry name" value="Hypothetical protein af1432"/>
    <property type="match status" value="1"/>
</dbReference>
<reference evidence="2 3" key="1">
    <citation type="submission" date="2018-03" db="EMBL/GenBank/DDBJ databases">
        <title>Bacillus urumqiensis sp. nov., a moderately haloalkaliphilic bacterium isolated from a salt lake.</title>
        <authorList>
            <person name="Zhao B."/>
            <person name="Liao Z."/>
        </authorList>
    </citation>
    <scope>NUCLEOTIDE SEQUENCE [LARGE SCALE GENOMIC DNA]</scope>
    <source>
        <strain evidence="2 3">BZ-SZ-XJ18</strain>
    </source>
</reference>
<dbReference type="PANTHER" id="PTHR43155">
    <property type="entry name" value="CYCLIC DI-GMP PHOSPHODIESTERASE PA4108-RELATED"/>
    <property type="match status" value="1"/>
</dbReference>
<dbReference type="EMBL" id="PVNS01000010">
    <property type="protein sequence ID" value="PRO65065.1"/>
    <property type="molecule type" value="Genomic_DNA"/>
</dbReference>
<accession>A0A2P6MFJ5</accession>
<comment type="caution">
    <text evidence="2">The sequence shown here is derived from an EMBL/GenBank/DDBJ whole genome shotgun (WGS) entry which is preliminary data.</text>
</comment>
<dbReference type="Pfam" id="PF13487">
    <property type="entry name" value="HD_5"/>
    <property type="match status" value="1"/>
</dbReference>
<evidence type="ECO:0000259" key="1">
    <source>
        <dbReference type="PROSITE" id="PS51832"/>
    </source>
</evidence>
<gene>
    <name evidence="2" type="ORF">C6I21_11500</name>
</gene>
<sequence>MEVCDIRYGAVQVLDRSLAEDIVSAGGTVLLRSGTILHARHLELLLKHGINQVRVEGWSPMSDQLEWKFHEEAPLFSTHYQTVFSSLETLFEEVGRGETPDAEETVKSFDTLVQDALSHQRVYLVLQQIRGHDMYTYRHSIHVGLWCALIARINGYNEEDVLEFGRAGLLHDIGKLRIPKHIIQKKGSLTDEEFAEIKRHPEYGVELLEPKGYSSLILDGTLLHHERLDGSGYPFGRKAKDLPPAARITGVADVYDAVSSDRPYQQRRSPLSALQLIADELYSGRLCGVFGYPFVSHMLKAYVGADVLLSDGRTGHILRIPMEAIESPVILSGTTIINLKDEADLRILDIVEKQ</sequence>
<proteinExistence type="predicted"/>
<dbReference type="PANTHER" id="PTHR43155:SF2">
    <property type="entry name" value="CYCLIC DI-GMP PHOSPHODIESTERASE PA4108"/>
    <property type="match status" value="1"/>
</dbReference>
<dbReference type="SUPFAM" id="SSF109604">
    <property type="entry name" value="HD-domain/PDEase-like"/>
    <property type="match status" value="1"/>
</dbReference>
<keyword evidence="3" id="KW-1185">Reference proteome</keyword>
<dbReference type="SMART" id="SM00471">
    <property type="entry name" value="HDc"/>
    <property type="match status" value="1"/>
</dbReference>
<dbReference type="AlphaFoldDB" id="A0A2P6MFJ5"/>
<name>A0A2P6MFJ5_ALKUR</name>
<protein>
    <recommendedName>
        <fullName evidence="1">HD-GYP domain-containing protein</fullName>
    </recommendedName>
</protein>
<evidence type="ECO:0000313" key="2">
    <source>
        <dbReference type="EMBL" id="PRO65065.1"/>
    </source>
</evidence>
<evidence type="ECO:0000313" key="3">
    <source>
        <dbReference type="Proteomes" id="UP000243650"/>
    </source>
</evidence>
<dbReference type="RefSeq" id="WP_105959621.1">
    <property type="nucleotide sequence ID" value="NZ_PVNS01000010.1"/>
</dbReference>
<organism evidence="2 3">
    <name type="scientific">Alkalicoccus urumqiensis</name>
    <name type="common">Bacillus urumqiensis</name>
    <dbReference type="NCBI Taxonomy" id="1548213"/>
    <lineage>
        <taxon>Bacteria</taxon>
        <taxon>Bacillati</taxon>
        <taxon>Bacillota</taxon>
        <taxon>Bacilli</taxon>
        <taxon>Bacillales</taxon>
        <taxon>Bacillaceae</taxon>
        <taxon>Alkalicoccus</taxon>
    </lineage>
</organism>
<feature type="domain" description="HD-GYP" evidence="1">
    <location>
        <begin position="114"/>
        <end position="309"/>
    </location>
</feature>
<dbReference type="InterPro" id="IPR003607">
    <property type="entry name" value="HD/PDEase_dom"/>
</dbReference>